<feature type="compositionally biased region" description="Basic and acidic residues" evidence="1">
    <location>
        <begin position="21"/>
        <end position="30"/>
    </location>
</feature>
<dbReference type="EMBL" id="CACVBM020001163">
    <property type="protein sequence ID" value="CAA7036041.1"/>
    <property type="molecule type" value="Genomic_DNA"/>
</dbReference>
<dbReference type="Pfam" id="PF02713">
    <property type="entry name" value="DUF220"/>
    <property type="match status" value="1"/>
</dbReference>
<dbReference type="OrthoDB" id="1112663at2759"/>
<accession>A0A6D2J3I0</accession>
<evidence type="ECO:0000313" key="4">
    <source>
        <dbReference type="Proteomes" id="UP000467841"/>
    </source>
</evidence>
<evidence type="ECO:0000256" key="1">
    <source>
        <dbReference type="SAM" id="MobiDB-lite"/>
    </source>
</evidence>
<dbReference type="Proteomes" id="UP000467841">
    <property type="component" value="Unassembled WGS sequence"/>
</dbReference>
<organism evidence="3 4">
    <name type="scientific">Microthlaspi erraticum</name>
    <dbReference type="NCBI Taxonomy" id="1685480"/>
    <lineage>
        <taxon>Eukaryota</taxon>
        <taxon>Viridiplantae</taxon>
        <taxon>Streptophyta</taxon>
        <taxon>Embryophyta</taxon>
        <taxon>Tracheophyta</taxon>
        <taxon>Spermatophyta</taxon>
        <taxon>Magnoliopsida</taxon>
        <taxon>eudicotyledons</taxon>
        <taxon>Gunneridae</taxon>
        <taxon>Pentapetalae</taxon>
        <taxon>rosids</taxon>
        <taxon>malvids</taxon>
        <taxon>Brassicales</taxon>
        <taxon>Brassicaceae</taxon>
        <taxon>Coluteocarpeae</taxon>
        <taxon>Microthlaspi</taxon>
    </lineage>
</organism>
<name>A0A6D2J3I0_9BRAS</name>
<sequence>MGVNLGFGGWISQNTQQPPKVDSKRSENVESKSVSEGNTNNNAPAEKKVYYDVNEQMKQDQLWHDAEKKHPWYDSPPKVKVTTKKGLYHMNIEFTVGMTPDGVHDIFTNPSSSGFFDHDKWRHFMGKYKKEKMMFMKVFEGSWKIEPLYVDSERLCKQTVPKSREEYKKCSRGQGKVASKVTMNQYFQPYPLFNLPPLSWYIRGITLKTTKTLVKMVQNFATVIRMAETS</sequence>
<protein>
    <recommendedName>
        <fullName evidence="2">DUF220 domain-containing protein</fullName>
    </recommendedName>
</protein>
<feature type="compositionally biased region" description="Polar residues" evidence="1">
    <location>
        <begin position="31"/>
        <end position="43"/>
    </location>
</feature>
<proteinExistence type="predicted"/>
<dbReference type="PANTHER" id="PTHR31385:SF6">
    <property type="entry name" value="DUF220 DOMAIN-CONTAINING PROTEIN-RELATED"/>
    <property type="match status" value="1"/>
</dbReference>
<dbReference type="PANTHER" id="PTHR31385">
    <property type="entry name" value="PUTATIVE (DUF220)-RELATED"/>
    <property type="match status" value="1"/>
</dbReference>
<dbReference type="InterPro" id="IPR003863">
    <property type="entry name" value="DUF220"/>
</dbReference>
<feature type="region of interest" description="Disordered" evidence="1">
    <location>
        <begin position="1"/>
        <end position="49"/>
    </location>
</feature>
<comment type="caution">
    <text evidence="3">The sequence shown here is derived from an EMBL/GenBank/DDBJ whole genome shotgun (WGS) entry which is preliminary data.</text>
</comment>
<dbReference type="AlphaFoldDB" id="A0A6D2J3I0"/>
<keyword evidence="4" id="KW-1185">Reference proteome</keyword>
<gene>
    <name evidence="3" type="ORF">MERR_LOCUS23276</name>
</gene>
<feature type="domain" description="DUF220" evidence="2">
    <location>
        <begin position="122"/>
        <end position="180"/>
    </location>
</feature>
<evidence type="ECO:0000259" key="2">
    <source>
        <dbReference type="Pfam" id="PF02713"/>
    </source>
</evidence>
<evidence type="ECO:0000313" key="3">
    <source>
        <dbReference type="EMBL" id="CAA7036041.1"/>
    </source>
</evidence>
<reference evidence="3" key="1">
    <citation type="submission" date="2020-01" db="EMBL/GenBank/DDBJ databases">
        <authorList>
            <person name="Mishra B."/>
        </authorList>
    </citation>
    <scope>NUCLEOTIDE SEQUENCE [LARGE SCALE GENOMIC DNA]</scope>
</reference>